<name>A0AAD5TUC8_9FUNG</name>
<comment type="caution">
    <text evidence="1">The sequence shown here is derived from an EMBL/GenBank/DDBJ whole genome shotgun (WGS) entry which is preliminary data.</text>
</comment>
<gene>
    <name evidence="1" type="ORF">HK099_001107</name>
</gene>
<protein>
    <submittedName>
        <fullName evidence="1">Uncharacterized protein</fullName>
    </submittedName>
</protein>
<feature type="non-terminal residue" evidence="1">
    <location>
        <position position="1"/>
    </location>
</feature>
<dbReference type="EMBL" id="JADGJW010001293">
    <property type="protein sequence ID" value="KAJ3204511.1"/>
    <property type="molecule type" value="Genomic_DNA"/>
</dbReference>
<dbReference type="Proteomes" id="UP001211065">
    <property type="component" value="Unassembled WGS sequence"/>
</dbReference>
<accession>A0AAD5TUC8</accession>
<reference evidence="1" key="1">
    <citation type="submission" date="2020-05" db="EMBL/GenBank/DDBJ databases">
        <title>Phylogenomic resolution of chytrid fungi.</title>
        <authorList>
            <person name="Stajich J.E."/>
            <person name="Amses K."/>
            <person name="Simmons R."/>
            <person name="Seto K."/>
            <person name="Myers J."/>
            <person name="Bonds A."/>
            <person name="Quandt C.A."/>
            <person name="Barry K."/>
            <person name="Liu P."/>
            <person name="Grigoriev I."/>
            <person name="Longcore J.E."/>
            <person name="James T.Y."/>
        </authorList>
    </citation>
    <scope>NUCLEOTIDE SEQUENCE</scope>
    <source>
        <strain evidence="1">JEL0476</strain>
    </source>
</reference>
<evidence type="ECO:0000313" key="2">
    <source>
        <dbReference type="Proteomes" id="UP001211065"/>
    </source>
</evidence>
<organism evidence="1 2">
    <name type="scientific">Clydaea vesicula</name>
    <dbReference type="NCBI Taxonomy" id="447962"/>
    <lineage>
        <taxon>Eukaryota</taxon>
        <taxon>Fungi</taxon>
        <taxon>Fungi incertae sedis</taxon>
        <taxon>Chytridiomycota</taxon>
        <taxon>Chytridiomycota incertae sedis</taxon>
        <taxon>Chytridiomycetes</taxon>
        <taxon>Lobulomycetales</taxon>
        <taxon>Lobulomycetaceae</taxon>
        <taxon>Clydaea</taxon>
    </lineage>
</organism>
<proteinExistence type="predicted"/>
<evidence type="ECO:0000313" key="1">
    <source>
        <dbReference type="EMBL" id="KAJ3204511.1"/>
    </source>
</evidence>
<sequence>KYKFYSFLDMISDYIKFNFEEIINSSNFREPSLLLVYNFKDFQKSKLYQTDEVFRSLLLFILEKALSHSLIKEKDYYRVKDMTNTVADWEMEYEKKEQDSMLPTPTFSEELFETNFLWKKSNSSYLKVENELGSFEVVKYFFKKGVFIWEFEIVNLSSIFFFGMIETDFEASLKKFKVLNYYLLNFEGNLVTLKTFKKKNFFKNTHLKKFDKLRFVFSLKEELDLEKNFFNFILIRDDIEINNFIGFRGFTMGKTKFIPTAYLNAPAAINVELLYANNLE</sequence>
<dbReference type="AlphaFoldDB" id="A0AAD5TUC8"/>
<keyword evidence="2" id="KW-1185">Reference proteome</keyword>